<evidence type="ECO:0000256" key="2">
    <source>
        <dbReference type="ARBA" id="ARBA00022692"/>
    </source>
</evidence>
<keyword evidence="4 5" id="KW-0472">Membrane</keyword>
<dbReference type="PIRSF" id="PIRSF006060">
    <property type="entry name" value="AA_transporter"/>
    <property type="match status" value="1"/>
</dbReference>
<name>A0ABX7DYF0_9BACI</name>
<protein>
    <submittedName>
        <fullName evidence="6">Amino acid permease</fullName>
    </submittedName>
</protein>
<dbReference type="PANTHER" id="PTHR11785">
    <property type="entry name" value="AMINO ACID TRANSPORTER"/>
    <property type="match status" value="1"/>
</dbReference>
<dbReference type="InterPro" id="IPR002293">
    <property type="entry name" value="AA/rel_permease1"/>
</dbReference>
<feature type="transmembrane region" description="Helical" evidence="5">
    <location>
        <begin position="435"/>
        <end position="452"/>
    </location>
</feature>
<feature type="transmembrane region" description="Helical" evidence="5">
    <location>
        <begin position="170"/>
        <end position="188"/>
    </location>
</feature>
<feature type="transmembrane region" description="Helical" evidence="5">
    <location>
        <begin position="144"/>
        <end position="161"/>
    </location>
</feature>
<feature type="transmembrane region" description="Helical" evidence="5">
    <location>
        <begin position="406"/>
        <end position="429"/>
    </location>
</feature>
<dbReference type="Proteomes" id="UP000595691">
    <property type="component" value="Chromosome"/>
</dbReference>
<feature type="transmembrane region" description="Helical" evidence="5">
    <location>
        <begin position="246"/>
        <end position="266"/>
    </location>
</feature>
<evidence type="ECO:0000256" key="3">
    <source>
        <dbReference type="ARBA" id="ARBA00022989"/>
    </source>
</evidence>
<feature type="transmembrane region" description="Helical" evidence="5">
    <location>
        <begin position="300"/>
        <end position="326"/>
    </location>
</feature>
<feature type="transmembrane region" description="Helical" evidence="5">
    <location>
        <begin position="371"/>
        <end position="394"/>
    </location>
</feature>
<dbReference type="InterPro" id="IPR050598">
    <property type="entry name" value="AminoAcid_Transporter"/>
</dbReference>
<dbReference type="PANTHER" id="PTHR11785:SF512">
    <property type="entry name" value="SOBREMESA, ISOFORM B"/>
    <property type="match status" value="1"/>
</dbReference>
<keyword evidence="7" id="KW-1185">Reference proteome</keyword>
<accession>A0ABX7DYF0</accession>
<evidence type="ECO:0000256" key="5">
    <source>
        <dbReference type="SAM" id="Phobius"/>
    </source>
</evidence>
<dbReference type="Pfam" id="PF13520">
    <property type="entry name" value="AA_permease_2"/>
    <property type="match status" value="1"/>
</dbReference>
<feature type="transmembrane region" description="Helical" evidence="5">
    <location>
        <begin position="24"/>
        <end position="49"/>
    </location>
</feature>
<gene>
    <name evidence="6" type="ORF">I5776_15870</name>
</gene>
<proteinExistence type="predicted"/>
<feature type="transmembrane region" description="Helical" evidence="5">
    <location>
        <begin position="347"/>
        <end position="365"/>
    </location>
</feature>
<evidence type="ECO:0000256" key="1">
    <source>
        <dbReference type="ARBA" id="ARBA00004141"/>
    </source>
</evidence>
<evidence type="ECO:0000313" key="7">
    <source>
        <dbReference type="Proteomes" id="UP000595691"/>
    </source>
</evidence>
<sequence length="461" mass="50149">MQNHLLNKTANEQSNNESRFQREIGVFGGTNILMGIMIGSGIFYIGSYVMQRSGMGMGAALLAWLIGGIVTLLGALCFAELGAMIPKAGGIYVYLSKAYSPVVGYMFSFQSMLIGGPGSIAALAIALPSALASVVSLSGTTIKLIAIIVIILFTFINYIGVKSGKVVQNLFNVAKLLPIILIILLGILGGSELPKLALNPTNAGMLDWVKMLSFAVIASLWAYEGWTNLNTVAEEIKQPQVNLPKALIFSVGLTMVIYVLFNYAIYRVLPANQITESIENNHLYLGTDVANVFLGNAGTILVVIAMILAMTGSINGMILSFSRTYYAVARDKFFFKSFANLHPRFHTPHYGLLLQMVISILLVLTRNLDQLTSLVVFAGAIFNVLSIIAVPILRKKMPNEKRPYKVWGYPITVIIAVVAFAVILLNNLFDDPVTSILGLLIPLIGAGVYLMFKRTIPREEK</sequence>
<evidence type="ECO:0000256" key="4">
    <source>
        <dbReference type="ARBA" id="ARBA00023136"/>
    </source>
</evidence>
<feature type="transmembrane region" description="Helical" evidence="5">
    <location>
        <begin position="61"/>
        <end position="85"/>
    </location>
</feature>
<feature type="transmembrane region" description="Helical" evidence="5">
    <location>
        <begin position="208"/>
        <end position="226"/>
    </location>
</feature>
<keyword evidence="3 5" id="KW-1133">Transmembrane helix</keyword>
<dbReference type="Gene3D" id="1.20.1740.10">
    <property type="entry name" value="Amino acid/polyamine transporter I"/>
    <property type="match status" value="1"/>
</dbReference>
<organism evidence="6 7">
    <name type="scientific">Heyndrickxia vini</name>
    <dbReference type="NCBI Taxonomy" id="1476025"/>
    <lineage>
        <taxon>Bacteria</taxon>
        <taxon>Bacillati</taxon>
        <taxon>Bacillota</taxon>
        <taxon>Bacilli</taxon>
        <taxon>Bacillales</taxon>
        <taxon>Bacillaceae</taxon>
        <taxon>Heyndrickxia</taxon>
    </lineage>
</organism>
<keyword evidence="2 5" id="KW-0812">Transmembrane</keyword>
<reference evidence="6 7" key="1">
    <citation type="submission" date="2020-11" db="EMBL/GenBank/DDBJ databases">
        <title>Taxonomic evaluation of the Bacillus sporothermodurans group of bacteria based on whole genome sequences.</title>
        <authorList>
            <person name="Fiedler G."/>
            <person name="Herbstmann A.-D."/>
            <person name="Doll E."/>
            <person name="Wenning M."/>
            <person name="Brinks E."/>
            <person name="Kabisch J."/>
            <person name="Breitenwieser F."/>
            <person name="Lappann M."/>
            <person name="Boehnlein C."/>
            <person name="Franz C."/>
        </authorList>
    </citation>
    <scope>NUCLEOTIDE SEQUENCE [LARGE SCALE GENOMIC DNA]</scope>
    <source>
        <strain evidence="6 7">JCM 19841</strain>
    </source>
</reference>
<dbReference type="RefSeq" id="WP_202777340.1">
    <property type="nucleotide sequence ID" value="NZ_CP065425.1"/>
</dbReference>
<dbReference type="EMBL" id="CP065425">
    <property type="protein sequence ID" value="QQZ08523.1"/>
    <property type="molecule type" value="Genomic_DNA"/>
</dbReference>
<comment type="subcellular location">
    <subcellularLocation>
        <location evidence="1">Membrane</location>
        <topology evidence="1">Multi-pass membrane protein</topology>
    </subcellularLocation>
</comment>
<evidence type="ECO:0000313" key="6">
    <source>
        <dbReference type="EMBL" id="QQZ08523.1"/>
    </source>
</evidence>